<gene>
    <name evidence="1" type="ORF">H6G18_02380</name>
</gene>
<dbReference type="RefSeq" id="WP_190405482.1">
    <property type="nucleotide sequence ID" value="NZ_JACJRF010000003.1"/>
</dbReference>
<reference evidence="1 2" key="1">
    <citation type="journal article" date="2020" name="ISME J.">
        <title>Comparative genomics reveals insights into cyanobacterial evolution and habitat adaptation.</title>
        <authorList>
            <person name="Chen M.Y."/>
            <person name="Teng W.K."/>
            <person name="Zhao L."/>
            <person name="Hu C.X."/>
            <person name="Zhou Y.K."/>
            <person name="Han B.P."/>
            <person name="Song L.R."/>
            <person name="Shu W.S."/>
        </authorList>
    </citation>
    <scope>NUCLEOTIDE SEQUENCE [LARGE SCALE GENOMIC DNA]</scope>
    <source>
        <strain evidence="1 2">FACHB-260</strain>
    </source>
</reference>
<comment type="caution">
    <text evidence="1">The sequence shown here is derived from an EMBL/GenBank/DDBJ whole genome shotgun (WGS) entry which is preliminary data.</text>
</comment>
<proteinExistence type="predicted"/>
<sequence>MYTSLELAVRLPVVSETLSLWEAAPKPQIRRSPSLVLMACLIADFHTYNLVKVGSSDNNKEQCQNV</sequence>
<accession>A0ABR8CJG7</accession>
<protein>
    <submittedName>
        <fullName evidence="1">Uncharacterized protein</fullName>
    </submittedName>
</protein>
<name>A0ABR8CJG7_9NOST</name>
<dbReference type="Proteomes" id="UP000607281">
    <property type="component" value="Unassembled WGS sequence"/>
</dbReference>
<organism evidence="1 2">
    <name type="scientific">Anabaena subtropica FACHB-260</name>
    <dbReference type="NCBI Taxonomy" id="2692884"/>
    <lineage>
        <taxon>Bacteria</taxon>
        <taxon>Bacillati</taxon>
        <taxon>Cyanobacteriota</taxon>
        <taxon>Cyanophyceae</taxon>
        <taxon>Nostocales</taxon>
        <taxon>Nostocaceae</taxon>
        <taxon>Anabaena</taxon>
    </lineage>
</organism>
<evidence type="ECO:0000313" key="1">
    <source>
        <dbReference type="EMBL" id="MBD2342994.1"/>
    </source>
</evidence>
<dbReference type="EMBL" id="JACJRF010000003">
    <property type="protein sequence ID" value="MBD2342994.1"/>
    <property type="molecule type" value="Genomic_DNA"/>
</dbReference>
<keyword evidence="2" id="KW-1185">Reference proteome</keyword>
<evidence type="ECO:0000313" key="2">
    <source>
        <dbReference type="Proteomes" id="UP000607281"/>
    </source>
</evidence>